<name>A0A0C3BRW4_PILCF</name>
<sequence>MSMNSTDPDQASLISYSMQAGPVMLDTAIASCKPVSKRPHPFHSLQHCAFVHSR</sequence>
<reference evidence="2" key="2">
    <citation type="submission" date="2015-01" db="EMBL/GenBank/DDBJ databases">
        <title>Evolutionary Origins and Diversification of the Mycorrhizal Mutualists.</title>
        <authorList>
            <consortium name="DOE Joint Genome Institute"/>
            <consortium name="Mycorrhizal Genomics Consortium"/>
            <person name="Kohler A."/>
            <person name="Kuo A."/>
            <person name="Nagy L.G."/>
            <person name="Floudas D."/>
            <person name="Copeland A."/>
            <person name="Barry K.W."/>
            <person name="Cichocki N."/>
            <person name="Veneault-Fourrey C."/>
            <person name="LaButti K."/>
            <person name="Lindquist E.A."/>
            <person name="Lipzen A."/>
            <person name="Lundell T."/>
            <person name="Morin E."/>
            <person name="Murat C."/>
            <person name="Riley R."/>
            <person name="Ohm R."/>
            <person name="Sun H."/>
            <person name="Tunlid A."/>
            <person name="Henrissat B."/>
            <person name="Grigoriev I.V."/>
            <person name="Hibbett D.S."/>
            <person name="Martin F."/>
        </authorList>
    </citation>
    <scope>NUCLEOTIDE SEQUENCE [LARGE SCALE GENOMIC DNA]</scope>
    <source>
        <strain evidence="2">F 1598</strain>
    </source>
</reference>
<evidence type="ECO:0000313" key="1">
    <source>
        <dbReference type="EMBL" id="KIM80077.1"/>
    </source>
</evidence>
<organism evidence="1 2">
    <name type="scientific">Piloderma croceum (strain F 1598)</name>
    <dbReference type="NCBI Taxonomy" id="765440"/>
    <lineage>
        <taxon>Eukaryota</taxon>
        <taxon>Fungi</taxon>
        <taxon>Dikarya</taxon>
        <taxon>Basidiomycota</taxon>
        <taxon>Agaricomycotina</taxon>
        <taxon>Agaricomycetes</taxon>
        <taxon>Agaricomycetidae</taxon>
        <taxon>Atheliales</taxon>
        <taxon>Atheliaceae</taxon>
        <taxon>Piloderma</taxon>
    </lineage>
</organism>
<proteinExistence type="predicted"/>
<dbReference type="Proteomes" id="UP000054166">
    <property type="component" value="Unassembled WGS sequence"/>
</dbReference>
<reference evidence="1 2" key="1">
    <citation type="submission" date="2014-04" db="EMBL/GenBank/DDBJ databases">
        <authorList>
            <consortium name="DOE Joint Genome Institute"/>
            <person name="Kuo A."/>
            <person name="Tarkka M."/>
            <person name="Buscot F."/>
            <person name="Kohler A."/>
            <person name="Nagy L.G."/>
            <person name="Floudas D."/>
            <person name="Copeland A."/>
            <person name="Barry K.W."/>
            <person name="Cichocki N."/>
            <person name="Veneault-Fourrey C."/>
            <person name="LaButti K."/>
            <person name="Lindquist E.A."/>
            <person name="Lipzen A."/>
            <person name="Lundell T."/>
            <person name="Morin E."/>
            <person name="Murat C."/>
            <person name="Sun H."/>
            <person name="Tunlid A."/>
            <person name="Henrissat B."/>
            <person name="Grigoriev I.V."/>
            <person name="Hibbett D.S."/>
            <person name="Martin F."/>
            <person name="Nordberg H.P."/>
            <person name="Cantor M.N."/>
            <person name="Hua S.X."/>
        </authorList>
    </citation>
    <scope>NUCLEOTIDE SEQUENCE [LARGE SCALE GENOMIC DNA]</scope>
    <source>
        <strain evidence="1 2">F 1598</strain>
    </source>
</reference>
<accession>A0A0C3BRW4</accession>
<protein>
    <submittedName>
        <fullName evidence="1">Uncharacterized protein</fullName>
    </submittedName>
</protein>
<keyword evidence="2" id="KW-1185">Reference proteome</keyword>
<dbReference type="HOGENOM" id="CLU_3051179_0_0_1"/>
<dbReference type="InParanoid" id="A0A0C3BRW4"/>
<evidence type="ECO:0000313" key="2">
    <source>
        <dbReference type="Proteomes" id="UP000054166"/>
    </source>
</evidence>
<dbReference type="AlphaFoldDB" id="A0A0C3BRW4"/>
<gene>
    <name evidence="1" type="ORF">PILCRDRAFT_822928</name>
</gene>
<dbReference type="EMBL" id="KN833006">
    <property type="protein sequence ID" value="KIM80077.1"/>
    <property type="molecule type" value="Genomic_DNA"/>
</dbReference>